<dbReference type="PANTHER" id="PTHR42760:SF122">
    <property type="entry name" value="NAD(P)-BINDING PROTEIN"/>
    <property type="match status" value="1"/>
</dbReference>
<protein>
    <submittedName>
        <fullName evidence="2">3-oxoacyl-[acyl-carrier protein] reductase</fullName>
        <ecNumber evidence="2">1.1.1.100</ecNumber>
    </submittedName>
</protein>
<proteinExistence type="inferred from homology"/>
<dbReference type="EMBL" id="FAXA01000477">
    <property type="protein sequence ID" value="CUV05972.1"/>
    <property type="molecule type" value="Genomic_DNA"/>
</dbReference>
<accession>A0A161K8D9</accession>
<dbReference type="GO" id="GO:0004316">
    <property type="term" value="F:3-oxoacyl-[acyl-carrier-protein] reductase (NADPH) activity"/>
    <property type="evidence" value="ECO:0007669"/>
    <property type="project" value="UniProtKB-EC"/>
</dbReference>
<evidence type="ECO:0000313" key="2">
    <source>
        <dbReference type="EMBL" id="CUV05972.1"/>
    </source>
</evidence>
<dbReference type="InterPro" id="IPR002347">
    <property type="entry name" value="SDR_fam"/>
</dbReference>
<comment type="similarity">
    <text evidence="1">Belongs to the short-chain dehydrogenases/reductases (SDR) family.</text>
</comment>
<dbReference type="GO" id="GO:0048038">
    <property type="term" value="F:quinone binding"/>
    <property type="evidence" value="ECO:0007669"/>
    <property type="project" value="TreeGrafter"/>
</dbReference>
<dbReference type="InterPro" id="IPR036291">
    <property type="entry name" value="NAD(P)-bd_dom_sf"/>
</dbReference>
<dbReference type="GO" id="GO:0006633">
    <property type="term" value="P:fatty acid biosynthetic process"/>
    <property type="evidence" value="ECO:0007669"/>
    <property type="project" value="TreeGrafter"/>
</dbReference>
<dbReference type="InterPro" id="IPR020904">
    <property type="entry name" value="Sc_DH/Rdtase_CS"/>
</dbReference>
<dbReference type="SUPFAM" id="SSF51735">
    <property type="entry name" value="NAD(P)-binding Rossmann-fold domains"/>
    <property type="match status" value="1"/>
</dbReference>
<reference evidence="2" key="1">
    <citation type="submission" date="2015-10" db="EMBL/GenBank/DDBJ databases">
        <authorList>
            <person name="Gilbert D.G."/>
        </authorList>
    </citation>
    <scope>NUCLEOTIDE SEQUENCE</scope>
</reference>
<keyword evidence="2" id="KW-0560">Oxidoreductase</keyword>
<dbReference type="Gene3D" id="3.40.50.720">
    <property type="entry name" value="NAD(P)-binding Rossmann-like Domain"/>
    <property type="match status" value="1"/>
</dbReference>
<dbReference type="PRINTS" id="PR00081">
    <property type="entry name" value="GDHRDH"/>
</dbReference>
<dbReference type="PRINTS" id="PR00080">
    <property type="entry name" value="SDRFAMILY"/>
</dbReference>
<evidence type="ECO:0000256" key="1">
    <source>
        <dbReference type="ARBA" id="ARBA00006484"/>
    </source>
</evidence>
<dbReference type="PROSITE" id="PS00061">
    <property type="entry name" value="ADH_SHORT"/>
    <property type="match status" value="1"/>
</dbReference>
<dbReference type="Pfam" id="PF13561">
    <property type="entry name" value="adh_short_C2"/>
    <property type="match status" value="1"/>
</dbReference>
<dbReference type="FunFam" id="3.40.50.720:FF:000084">
    <property type="entry name" value="Short-chain dehydrogenase reductase"/>
    <property type="match status" value="1"/>
</dbReference>
<name>A0A161K8D9_9ZZZZ</name>
<dbReference type="EC" id="1.1.1.100" evidence="2"/>
<sequence>MLNNIYSPIIKQETGGPMTTTGNRLEGKVAIVTGAGATGSGEFVGIGQAISLLFTRQGAKVLLVDRDEKNAEVTLAQIKEEGGDAEIFVGDVTNIDSCQEMAEAAVHAYGKLNVLINNVGISGPGSVTDVDEEFWDTVIDVNLKSVMLTSKFAIPEMIKDGGGSIVNLSSIVGLRAGGGRPSHAYAASKGGILGLSNSMAVHYGRDNIRVNCIAPGHVYSPMVARHSSDEMLELRRRAGPLGFDGTPWDVAYAILFLASDEARWISGVTLPVDAGLLAATPLAMFPYLKDSE</sequence>
<gene>
    <name evidence="2" type="ORF">MGWOODY_Clf85</name>
</gene>
<organism evidence="2">
    <name type="scientific">hydrothermal vent metagenome</name>
    <dbReference type="NCBI Taxonomy" id="652676"/>
    <lineage>
        <taxon>unclassified sequences</taxon>
        <taxon>metagenomes</taxon>
        <taxon>ecological metagenomes</taxon>
    </lineage>
</organism>
<dbReference type="PANTHER" id="PTHR42760">
    <property type="entry name" value="SHORT-CHAIN DEHYDROGENASES/REDUCTASES FAMILY MEMBER"/>
    <property type="match status" value="1"/>
</dbReference>
<dbReference type="AlphaFoldDB" id="A0A161K8D9"/>
<dbReference type="CDD" id="cd05233">
    <property type="entry name" value="SDR_c"/>
    <property type="match status" value="1"/>
</dbReference>